<evidence type="ECO:0000313" key="2">
    <source>
        <dbReference type="EMBL" id="GBF34041.1"/>
    </source>
</evidence>
<accession>A0A2L2XJD0</accession>
<proteinExistence type="predicted"/>
<dbReference type="OrthoDB" id="1808843at2"/>
<evidence type="ECO:0000313" key="3">
    <source>
        <dbReference type="Proteomes" id="UP000239549"/>
    </source>
</evidence>
<organism evidence="2 3">
    <name type="scientific">Desulfocucumis palustris</name>
    <dbReference type="NCBI Taxonomy" id="1898651"/>
    <lineage>
        <taxon>Bacteria</taxon>
        <taxon>Bacillati</taxon>
        <taxon>Bacillota</taxon>
        <taxon>Clostridia</taxon>
        <taxon>Eubacteriales</taxon>
        <taxon>Desulfocucumaceae</taxon>
        <taxon>Desulfocucumis</taxon>
    </lineage>
</organism>
<protein>
    <submittedName>
        <fullName evidence="2">Uncharacterized protein</fullName>
    </submittedName>
</protein>
<keyword evidence="3" id="KW-1185">Reference proteome</keyword>
<dbReference type="AlphaFoldDB" id="A0A2L2XJD0"/>
<evidence type="ECO:0000256" key="1">
    <source>
        <dbReference type="SAM" id="Phobius"/>
    </source>
</evidence>
<dbReference type="Proteomes" id="UP000239549">
    <property type="component" value="Unassembled WGS sequence"/>
</dbReference>
<name>A0A2L2XJD0_9FIRM</name>
<gene>
    <name evidence="2" type="ORF">DCCM_3152</name>
</gene>
<feature type="transmembrane region" description="Helical" evidence="1">
    <location>
        <begin position="63"/>
        <end position="82"/>
    </location>
</feature>
<feature type="transmembrane region" description="Helical" evidence="1">
    <location>
        <begin position="7"/>
        <end position="26"/>
    </location>
</feature>
<keyword evidence="1" id="KW-0812">Transmembrane</keyword>
<keyword evidence="1" id="KW-1133">Transmembrane helix</keyword>
<reference evidence="3" key="1">
    <citation type="submission" date="2018-02" db="EMBL/GenBank/DDBJ databases">
        <title>Genome sequence of Desulfocucumis palustris strain NAW-5.</title>
        <authorList>
            <person name="Watanabe M."/>
            <person name="Kojima H."/>
            <person name="Fukui M."/>
        </authorList>
    </citation>
    <scope>NUCLEOTIDE SEQUENCE [LARGE SCALE GENOMIC DNA]</scope>
    <source>
        <strain evidence="3">NAW-5</strain>
    </source>
</reference>
<dbReference type="RefSeq" id="WP_104372344.1">
    <property type="nucleotide sequence ID" value="NZ_BFAV01000125.1"/>
</dbReference>
<dbReference type="EMBL" id="BFAV01000125">
    <property type="protein sequence ID" value="GBF34041.1"/>
    <property type="molecule type" value="Genomic_DNA"/>
</dbReference>
<comment type="caution">
    <text evidence="2">The sequence shown here is derived from an EMBL/GenBank/DDBJ whole genome shotgun (WGS) entry which is preliminary data.</text>
</comment>
<keyword evidence="1" id="KW-0472">Membrane</keyword>
<feature type="transmembrane region" description="Helical" evidence="1">
    <location>
        <begin position="32"/>
        <end position="51"/>
    </location>
</feature>
<sequence length="86" mass="9417">MKGKKIPGPALIALGILAWAIILWLFTLGNPGFVPAARFIFIVLVIPLAAAEWLKMKGIVKKPLLLPVRLLLIAAAAVFWYVNNIK</sequence>